<feature type="transmembrane region" description="Helical" evidence="1">
    <location>
        <begin position="123"/>
        <end position="143"/>
    </location>
</feature>
<feature type="transmembrane region" description="Helical" evidence="1">
    <location>
        <begin position="58"/>
        <end position="76"/>
    </location>
</feature>
<evidence type="ECO:0000256" key="1">
    <source>
        <dbReference type="SAM" id="Phobius"/>
    </source>
</evidence>
<comment type="caution">
    <text evidence="3">The sequence shown here is derived from an EMBL/GenBank/DDBJ whole genome shotgun (WGS) entry which is preliminary data.</text>
</comment>
<dbReference type="InterPro" id="IPR045340">
    <property type="entry name" value="DUF6533"/>
</dbReference>
<accession>A0ABR3FYS3</accession>
<dbReference type="Pfam" id="PF20151">
    <property type="entry name" value="DUF6533"/>
    <property type="match status" value="1"/>
</dbReference>
<evidence type="ECO:0000313" key="4">
    <source>
        <dbReference type="Proteomes" id="UP001465976"/>
    </source>
</evidence>
<feature type="domain" description="DUF6533" evidence="2">
    <location>
        <begin position="24"/>
        <end position="68"/>
    </location>
</feature>
<gene>
    <name evidence="3" type="ORF">V5O48_001332</name>
</gene>
<keyword evidence="1" id="KW-1133">Transmembrane helix</keyword>
<evidence type="ECO:0000313" key="3">
    <source>
        <dbReference type="EMBL" id="KAL0580691.1"/>
    </source>
</evidence>
<evidence type="ECO:0000259" key="2">
    <source>
        <dbReference type="Pfam" id="PF20151"/>
    </source>
</evidence>
<protein>
    <recommendedName>
        <fullName evidence="2">DUF6533 domain-containing protein</fullName>
    </recommendedName>
</protein>
<keyword evidence="1" id="KW-0472">Membrane</keyword>
<proteinExistence type="predicted"/>
<feature type="transmembrane region" description="Helical" evidence="1">
    <location>
        <begin position="96"/>
        <end position="116"/>
    </location>
</feature>
<name>A0ABR3FYS3_9AGAR</name>
<sequence length="292" mass="32808">MPSEPAVLLDYMFELHINVLIEYSSIAILIFDYMLTFGKYVREVRYVWFNAPWNFGRVLYLLTRYLPFGGVFLTLFVDVTRGTSLSTCKILTQLAVYATVVDIIIAEIILMMRVWVIWARSRYISYALAATTIGLASVSIVTISTVPVSQDTFGADLNVTYGVCPPYFAGPNAGAITTCYMVLEFDAVLLVLTLIKAIDLYREWWKLYLSRNEHCSCDLNEGHLTGGTSNMINVFFADGLSYNAMILACSAANIIVRYRTAGTEYINLLASFVIPSQSMELPRLTILSDFNQ</sequence>
<keyword evidence="1" id="KW-0812">Transmembrane</keyword>
<organism evidence="3 4">
    <name type="scientific">Marasmius crinis-equi</name>
    <dbReference type="NCBI Taxonomy" id="585013"/>
    <lineage>
        <taxon>Eukaryota</taxon>
        <taxon>Fungi</taxon>
        <taxon>Dikarya</taxon>
        <taxon>Basidiomycota</taxon>
        <taxon>Agaricomycotina</taxon>
        <taxon>Agaricomycetes</taxon>
        <taxon>Agaricomycetidae</taxon>
        <taxon>Agaricales</taxon>
        <taxon>Marasmiineae</taxon>
        <taxon>Marasmiaceae</taxon>
        <taxon>Marasmius</taxon>
    </lineage>
</organism>
<reference evidence="3 4" key="1">
    <citation type="submission" date="2024-02" db="EMBL/GenBank/DDBJ databases">
        <title>A draft genome for the cacao thread blight pathogen Marasmius crinis-equi.</title>
        <authorList>
            <person name="Cohen S.P."/>
            <person name="Baruah I.K."/>
            <person name="Amoako-Attah I."/>
            <person name="Bukari Y."/>
            <person name="Meinhardt L.W."/>
            <person name="Bailey B.A."/>
        </authorList>
    </citation>
    <scope>NUCLEOTIDE SEQUENCE [LARGE SCALE GENOMIC DNA]</scope>
    <source>
        <strain evidence="3 4">GH-76</strain>
    </source>
</reference>
<feature type="transmembrane region" description="Helical" evidence="1">
    <location>
        <begin position="175"/>
        <end position="195"/>
    </location>
</feature>
<feature type="transmembrane region" description="Helical" evidence="1">
    <location>
        <begin position="20"/>
        <end position="37"/>
    </location>
</feature>
<dbReference type="Proteomes" id="UP001465976">
    <property type="component" value="Unassembled WGS sequence"/>
</dbReference>
<dbReference type="EMBL" id="JBAHYK010000025">
    <property type="protein sequence ID" value="KAL0580691.1"/>
    <property type="molecule type" value="Genomic_DNA"/>
</dbReference>
<keyword evidence="4" id="KW-1185">Reference proteome</keyword>